<feature type="signal peptide" evidence="3">
    <location>
        <begin position="1"/>
        <end position="40"/>
    </location>
</feature>
<dbReference type="PANTHER" id="PTHR34677:SF3">
    <property type="entry name" value="BACTERIAL IG-LIKE DOMAIN-CONTAINING PROTEIN"/>
    <property type="match status" value="1"/>
</dbReference>
<name>A0A6I9QYP8_ELAGV</name>
<sequence length="1192" mass="131723">MISLNSLDVRLASAAPQMGLMKLLKLLLWGMLLLHHLAESAVYIHFDQVPPARTKFSTAVFRYSIMNQNGQDLCRNLGCSMYCELDRQPLKSCSIDLMVFENLTTNHNHNFLLVVSTPTGEKNSTSYNWYIDTIPPTAFVYTQMKYTSADNITVGITFSEACTGRGGFKCSNASSCDVMINGPANVDASTLQIVKPGLRYSLVIVFSSSAMHGRVIIKTGESFCTDQAGNSFTRTKHSIHLVYFDRRQVYAELRTLIPTYELEIEKVPRTVLATNRTEEMRFILFFRIPVINSTDDILNALQANVGHFVPVPTATHGNRHFCFDLRNVSDTEIITVKLMPDSIFAQSGIAVSPVMPVVFLYDTTRPSVMLSTSSPIVTKEANINVVVEFTKPVFGFDATSIEVEGGKVARLKQLSEALYSVTVEVLPQTIVSILVPEGKVRDVTGNLNLASNKLELRHYFVPAVSVALYSFVTAGILGTSLAAAIVAVSSANLAAIGSITSGINSVVISDPSRNLLGMAGHLQVFVLSDWYSAGLPAEYSETTRGLRWLLPRAKLPWKKEDMPTWPNHPSSYIAFSNISKKYDEGSLLGGERGQHLLALHSNCASAPSRQSMIPPDSEMTLEKFMEHKRPCEVNSSPTDAGSEFGNFQQKQNVTMADIPYGKPLSSEEYFIHFLRGEPLSAANVIKKLENYEGWQDLEMNLFWLGVGGGGLLILHFITLLLLKWRTRTSVHGLLSIPRFELFLLILLLPCIGQASTFVIRGGTTKGIVIGALFLAIPTALFLSILLFFTSTIFMDSMFLYKEVKRTDADHSRCSKLSNFLFGRSTTGKWFMAEGAPTSFLSRFGILFEDRKGPPLFVSAETKDPSSITKWTGSGQSGIGRMRALSSADSNEEAGASERLLGCIRSAYLILDLIRRVGLGILSAAYSVPSQSQCVIAFSITMLQFLCLFLLKPYIRRGVQMVESISLLCEAILFALVFYIDHFKNYKNQQTIGIIMLILLFASFVSQLVNEWYALAKCLLRITQTHRSFKLGLEWICKGLVLLYLPKKYWSRLIPGSTQPTTGLVPVVPPSPEVELEHRKPETTKSISQASAMVVPVSTPSVAVCGTLEGAMQMNVGSNPLRWQVPNQRSRTMFAEGRQSQNFKLAQKSDMKKLRKLARASFSGNYQKAGEGSCSHAPRESHLDESSSNGSTA</sequence>
<dbReference type="GeneID" id="105042123"/>
<keyword evidence="2" id="KW-0812">Transmembrane</keyword>
<dbReference type="OrthoDB" id="1936312at2759"/>
<keyword evidence="4" id="KW-1185">Reference proteome</keyword>
<dbReference type="RefSeq" id="XP_010917527.1">
    <property type="nucleotide sequence ID" value="XM_010919225.2"/>
</dbReference>
<feature type="transmembrane region" description="Helical" evidence="2">
    <location>
        <begin position="991"/>
        <end position="1008"/>
    </location>
</feature>
<organism evidence="4 5">
    <name type="scientific">Elaeis guineensis var. tenera</name>
    <name type="common">Oil palm</name>
    <dbReference type="NCBI Taxonomy" id="51953"/>
    <lineage>
        <taxon>Eukaryota</taxon>
        <taxon>Viridiplantae</taxon>
        <taxon>Streptophyta</taxon>
        <taxon>Embryophyta</taxon>
        <taxon>Tracheophyta</taxon>
        <taxon>Spermatophyta</taxon>
        <taxon>Magnoliopsida</taxon>
        <taxon>Liliopsida</taxon>
        <taxon>Arecaceae</taxon>
        <taxon>Arecoideae</taxon>
        <taxon>Cocoseae</taxon>
        <taxon>Elaeidinae</taxon>
        <taxon>Elaeis</taxon>
    </lineage>
</organism>
<feature type="transmembrane region" description="Helical" evidence="2">
    <location>
        <begin position="741"/>
        <end position="761"/>
    </location>
</feature>
<evidence type="ECO:0000256" key="1">
    <source>
        <dbReference type="SAM" id="MobiDB-lite"/>
    </source>
</evidence>
<dbReference type="Proteomes" id="UP000504607">
    <property type="component" value="Chromosome 3"/>
</dbReference>
<dbReference type="AlphaFoldDB" id="A0A6I9QYP8"/>
<dbReference type="InParanoid" id="A0A6I9QYP8"/>
<proteinExistence type="predicted"/>
<accession>A0A6I9QYP8</accession>
<evidence type="ECO:0000313" key="4">
    <source>
        <dbReference type="Proteomes" id="UP000504607"/>
    </source>
</evidence>
<feature type="transmembrane region" description="Helical" evidence="2">
    <location>
        <begin position="701"/>
        <end position="721"/>
    </location>
</feature>
<keyword evidence="2" id="KW-1133">Transmembrane helix</keyword>
<keyword evidence="3" id="KW-0732">Signal</keyword>
<feature type="transmembrane region" description="Helical" evidence="2">
    <location>
        <begin position="767"/>
        <end position="794"/>
    </location>
</feature>
<dbReference type="KEGG" id="egu:105042123"/>
<feature type="chain" id="PRO_5027046085" evidence="3">
    <location>
        <begin position="41"/>
        <end position="1192"/>
    </location>
</feature>
<evidence type="ECO:0000256" key="2">
    <source>
        <dbReference type="SAM" id="Phobius"/>
    </source>
</evidence>
<reference evidence="5" key="1">
    <citation type="submission" date="2025-08" db="UniProtKB">
        <authorList>
            <consortium name="RefSeq"/>
        </authorList>
    </citation>
    <scope>IDENTIFICATION</scope>
</reference>
<keyword evidence="2" id="KW-0472">Membrane</keyword>
<evidence type="ECO:0000256" key="3">
    <source>
        <dbReference type="SAM" id="SignalP"/>
    </source>
</evidence>
<gene>
    <name evidence="5" type="primary">LOC105042123</name>
</gene>
<protein>
    <submittedName>
        <fullName evidence="5">Uncharacterized protein LOC105042123</fullName>
    </submittedName>
</protein>
<evidence type="ECO:0000313" key="5">
    <source>
        <dbReference type="RefSeq" id="XP_010917527.1"/>
    </source>
</evidence>
<feature type="region of interest" description="Disordered" evidence="1">
    <location>
        <begin position="1164"/>
        <end position="1192"/>
    </location>
</feature>
<dbReference type="PANTHER" id="PTHR34677">
    <property type="match status" value="1"/>
</dbReference>
<feature type="transmembrane region" description="Helical" evidence="2">
    <location>
        <begin position="960"/>
        <end position="979"/>
    </location>
</feature>